<name>A0ABT7TBA3_9MICO</name>
<feature type="region of interest" description="Disordered" evidence="1">
    <location>
        <begin position="32"/>
        <end position="53"/>
    </location>
</feature>
<protein>
    <recommendedName>
        <fullName evidence="4">SAF domain-containing protein</fullName>
    </recommendedName>
</protein>
<evidence type="ECO:0000256" key="1">
    <source>
        <dbReference type="SAM" id="MobiDB-lite"/>
    </source>
</evidence>
<gene>
    <name evidence="2" type="ORF">QUG98_00175</name>
</gene>
<dbReference type="Proteomes" id="UP001235720">
    <property type="component" value="Unassembled WGS sequence"/>
</dbReference>
<evidence type="ECO:0000313" key="3">
    <source>
        <dbReference type="Proteomes" id="UP001235720"/>
    </source>
</evidence>
<dbReference type="EMBL" id="JAUCMM010000001">
    <property type="protein sequence ID" value="MDM7886857.1"/>
    <property type="molecule type" value="Genomic_DNA"/>
</dbReference>
<organism evidence="2 3">
    <name type="scientific">Curtobacterium subtropicum</name>
    <dbReference type="NCBI Taxonomy" id="3055138"/>
    <lineage>
        <taxon>Bacteria</taxon>
        <taxon>Bacillati</taxon>
        <taxon>Actinomycetota</taxon>
        <taxon>Actinomycetes</taxon>
        <taxon>Micrococcales</taxon>
        <taxon>Microbacteriaceae</taxon>
        <taxon>Curtobacterium</taxon>
    </lineage>
</organism>
<reference evidence="2 3" key="1">
    <citation type="submission" date="2023-06" db="EMBL/GenBank/DDBJ databases">
        <authorList>
            <person name="Feng G."/>
            <person name="Li J."/>
            <person name="Zhu H."/>
        </authorList>
    </citation>
    <scope>NUCLEOTIDE SEQUENCE [LARGE SCALE GENOMIC DNA]</scope>
    <source>
        <strain evidence="2 3">RHCJP20</strain>
    </source>
</reference>
<keyword evidence="3" id="KW-1185">Reference proteome</keyword>
<proteinExistence type="predicted"/>
<evidence type="ECO:0008006" key="4">
    <source>
        <dbReference type="Google" id="ProtNLM"/>
    </source>
</evidence>
<accession>A0ABT7TBA3</accession>
<evidence type="ECO:0000313" key="2">
    <source>
        <dbReference type="EMBL" id="MDM7886857.1"/>
    </source>
</evidence>
<dbReference type="RefSeq" id="WP_289468660.1">
    <property type="nucleotide sequence ID" value="NZ_JAUCMM010000001.1"/>
</dbReference>
<comment type="caution">
    <text evidence="2">The sequence shown here is derived from an EMBL/GenBank/DDBJ whole genome shotgun (WGS) entry which is preliminary data.</text>
</comment>
<feature type="compositionally biased region" description="Basic and acidic residues" evidence="1">
    <location>
        <begin position="34"/>
        <end position="43"/>
    </location>
</feature>
<sequence length="211" mass="21066">MGRRARRGPLAGLLALAVVVSGLGAAWLVTGDDDGSRAARPTDRPTVPMDGSVPVDASGPVDGSGPLAVSNALGAPIPGTEVRQGVPRSVEDWVDRVLPVAGSATPLVDGFAATVRIERTAESTVAVRVDGLAVPPTTRAVRLVLAPDATPDLGVLAEASSVVTLPVAGDAAGGSSLTVDAAFLQADTRSAALVDDETDEVLGVALLVPAD</sequence>